<dbReference type="PIRSF" id="PIRSF018266">
    <property type="entry name" value="FecR"/>
    <property type="match status" value="1"/>
</dbReference>
<evidence type="ECO:0000313" key="4">
    <source>
        <dbReference type="EMBL" id="MFB9088755.1"/>
    </source>
</evidence>
<comment type="caution">
    <text evidence="4">The sequence shown here is derived from an EMBL/GenBank/DDBJ whole genome shotgun (WGS) entry which is preliminary data.</text>
</comment>
<dbReference type="PANTHER" id="PTHR30273:SF2">
    <property type="entry name" value="PROTEIN FECR"/>
    <property type="match status" value="1"/>
</dbReference>
<evidence type="ECO:0000313" key="5">
    <source>
        <dbReference type="Proteomes" id="UP001589576"/>
    </source>
</evidence>
<dbReference type="EMBL" id="JBHMFB010000010">
    <property type="protein sequence ID" value="MFB9088755.1"/>
    <property type="molecule type" value="Genomic_DNA"/>
</dbReference>
<dbReference type="InterPro" id="IPR032508">
    <property type="entry name" value="FecR_C"/>
</dbReference>
<feature type="transmembrane region" description="Helical" evidence="1">
    <location>
        <begin position="77"/>
        <end position="94"/>
    </location>
</feature>
<keyword evidence="1" id="KW-0812">Transmembrane</keyword>
<dbReference type="Pfam" id="PF04773">
    <property type="entry name" value="FecR"/>
    <property type="match status" value="1"/>
</dbReference>
<name>A0ABV5GCC2_9FLAO</name>
<feature type="domain" description="Protein FecR C-terminal" evidence="3">
    <location>
        <begin position="232"/>
        <end position="298"/>
    </location>
</feature>
<dbReference type="RefSeq" id="WP_290286015.1">
    <property type="nucleotide sequence ID" value="NZ_JAUFQN010000019.1"/>
</dbReference>
<keyword evidence="1" id="KW-1133">Transmembrane helix</keyword>
<dbReference type="Gene3D" id="2.60.120.1440">
    <property type="match status" value="1"/>
</dbReference>
<protein>
    <submittedName>
        <fullName evidence="4">FecR family protein</fullName>
    </submittedName>
</protein>
<accession>A0ABV5GCC2</accession>
<sequence>MKAIEEKYELAKWLAGEMTEKELQTFQNTAEYATYVKIAEYSSQLKAPDFDTDLLYQSTIKHKKSAPKVIPFYQSKWMRVAAIFVVLLGLTLFFRTTITSTEIAENGKKTSFSLPDNSQIVLNSGSEIEYKQWNWDNNRKLNLQGEAYFKVAHGKKFQVNTNLGTVTVLGTQFNVKARKNRFDVTCYEGRVKVNYNNKEVIITKGTSVTFDNEYFDRKNITAQKPEWTVNEIVFKKEKLQSIVDELQRQYSCEITLNCKENTQLFSGTLPTDDINTALGVVCSIFHLKISKFESKKIILVDF</sequence>
<organism evidence="4 5">
    <name type="scientific">Flavobacterium paronense</name>
    <dbReference type="NCBI Taxonomy" id="1392775"/>
    <lineage>
        <taxon>Bacteria</taxon>
        <taxon>Pseudomonadati</taxon>
        <taxon>Bacteroidota</taxon>
        <taxon>Flavobacteriia</taxon>
        <taxon>Flavobacteriales</taxon>
        <taxon>Flavobacteriaceae</taxon>
        <taxon>Flavobacterium</taxon>
    </lineage>
</organism>
<dbReference type="Gene3D" id="3.55.50.30">
    <property type="match status" value="1"/>
</dbReference>
<evidence type="ECO:0000259" key="3">
    <source>
        <dbReference type="Pfam" id="PF16344"/>
    </source>
</evidence>
<feature type="domain" description="FecR protein" evidence="2">
    <location>
        <begin position="105"/>
        <end position="192"/>
    </location>
</feature>
<dbReference type="Pfam" id="PF16344">
    <property type="entry name" value="FecR_C"/>
    <property type="match status" value="1"/>
</dbReference>
<keyword evidence="5" id="KW-1185">Reference proteome</keyword>
<dbReference type="PANTHER" id="PTHR30273">
    <property type="entry name" value="PERIPLASMIC SIGNAL SENSOR AND SIGMA FACTOR ACTIVATOR FECR-RELATED"/>
    <property type="match status" value="1"/>
</dbReference>
<evidence type="ECO:0000259" key="2">
    <source>
        <dbReference type="Pfam" id="PF04773"/>
    </source>
</evidence>
<proteinExistence type="predicted"/>
<dbReference type="InterPro" id="IPR012373">
    <property type="entry name" value="Ferrdict_sens_TM"/>
</dbReference>
<dbReference type="InterPro" id="IPR006860">
    <property type="entry name" value="FecR"/>
</dbReference>
<dbReference type="Proteomes" id="UP001589576">
    <property type="component" value="Unassembled WGS sequence"/>
</dbReference>
<keyword evidence="1" id="KW-0472">Membrane</keyword>
<reference evidence="4 5" key="1">
    <citation type="submission" date="2024-09" db="EMBL/GenBank/DDBJ databases">
        <authorList>
            <person name="Sun Q."/>
            <person name="Mori K."/>
        </authorList>
    </citation>
    <scope>NUCLEOTIDE SEQUENCE [LARGE SCALE GENOMIC DNA]</scope>
    <source>
        <strain evidence="4 5">CECT 8460</strain>
    </source>
</reference>
<evidence type="ECO:0000256" key="1">
    <source>
        <dbReference type="SAM" id="Phobius"/>
    </source>
</evidence>
<gene>
    <name evidence="4" type="ORF">ACFFUU_04000</name>
</gene>